<feature type="transmembrane region" description="Helical" evidence="1">
    <location>
        <begin position="152"/>
        <end position="174"/>
    </location>
</feature>
<name>A0A372JFL3_9ACTN</name>
<feature type="transmembrane region" description="Helical" evidence="1">
    <location>
        <begin position="107"/>
        <end position="132"/>
    </location>
</feature>
<dbReference type="OrthoDB" id="3822725at2"/>
<dbReference type="EMBL" id="QURH01000688">
    <property type="protein sequence ID" value="RFU38815.1"/>
    <property type="molecule type" value="Genomic_DNA"/>
</dbReference>
<comment type="caution">
    <text evidence="2">The sequence shown here is derived from an EMBL/GenBank/DDBJ whole genome shotgun (WGS) entry which is preliminary data.</text>
</comment>
<dbReference type="Proteomes" id="UP000261811">
    <property type="component" value="Unassembled WGS sequence"/>
</dbReference>
<evidence type="ECO:0000313" key="2">
    <source>
        <dbReference type="EMBL" id="RFU38815.1"/>
    </source>
</evidence>
<evidence type="ECO:0000256" key="1">
    <source>
        <dbReference type="SAM" id="Phobius"/>
    </source>
</evidence>
<dbReference type="AlphaFoldDB" id="A0A372JFL3"/>
<keyword evidence="1" id="KW-0812">Transmembrane</keyword>
<dbReference type="RefSeq" id="WP_117359786.1">
    <property type="nucleotide sequence ID" value="NZ_QURH01000688.1"/>
</dbReference>
<evidence type="ECO:0000313" key="3">
    <source>
        <dbReference type="Proteomes" id="UP000261811"/>
    </source>
</evidence>
<organism evidence="2 3">
    <name type="scientific">Actinomadura logoneensis</name>
    <dbReference type="NCBI Taxonomy" id="2293572"/>
    <lineage>
        <taxon>Bacteria</taxon>
        <taxon>Bacillati</taxon>
        <taxon>Actinomycetota</taxon>
        <taxon>Actinomycetes</taxon>
        <taxon>Streptosporangiales</taxon>
        <taxon>Thermomonosporaceae</taxon>
        <taxon>Actinomadura</taxon>
    </lineage>
</organism>
<protein>
    <submittedName>
        <fullName evidence="2">ABC transporter permease</fullName>
    </submittedName>
</protein>
<keyword evidence="1" id="KW-1133">Transmembrane helix</keyword>
<sequence>MTVLDLSQAPARPPLTRLTLVELRKMTDTRAGRWLLAIIALVAVAAVVIFMAVRPAREQSAGQLFGLSQVGVGLLLPVVGILAVTGEWSQRTALSTFTLVPQRLRVLAAKALAAVVLAAGFVLLGLLLGFLGRAVGGALGVASGGWGVSVRAFASMLLVEVATVLIGVAFGAALMNTPVAIVLYFVLPTVWTTVGTMVKALRDASAWLDTNRAFEPLSGETPATGTEWARAGTAVAVWMLLPLVIGAYRLVKREVK</sequence>
<keyword evidence="1" id="KW-0472">Membrane</keyword>
<feature type="transmembrane region" description="Helical" evidence="1">
    <location>
        <begin position="228"/>
        <end position="251"/>
    </location>
</feature>
<feature type="transmembrane region" description="Helical" evidence="1">
    <location>
        <begin position="65"/>
        <end position="86"/>
    </location>
</feature>
<accession>A0A372JFL3</accession>
<feature type="transmembrane region" description="Helical" evidence="1">
    <location>
        <begin position="34"/>
        <end position="53"/>
    </location>
</feature>
<feature type="transmembrane region" description="Helical" evidence="1">
    <location>
        <begin position="181"/>
        <end position="201"/>
    </location>
</feature>
<reference evidence="2 3" key="1">
    <citation type="submission" date="2018-08" db="EMBL/GenBank/DDBJ databases">
        <title>Actinomadura jelena sp. nov., a novel Actinomycete isolated from soil in Chad.</title>
        <authorList>
            <person name="Shi L."/>
        </authorList>
    </citation>
    <scope>NUCLEOTIDE SEQUENCE [LARGE SCALE GENOMIC DNA]</scope>
    <source>
        <strain evidence="2 3">NEAU-G17</strain>
    </source>
</reference>
<proteinExistence type="predicted"/>
<keyword evidence="3" id="KW-1185">Reference proteome</keyword>
<gene>
    <name evidence="2" type="ORF">DZF91_25705</name>
</gene>